<dbReference type="InterPro" id="IPR029021">
    <property type="entry name" value="Prot-tyrosine_phosphatase-like"/>
</dbReference>
<name>V5I575_BYSSN</name>
<dbReference type="InterPro" id="IPR000387">
    <property type="entry name" value="Tyr_Pase_dom"/>
</dbReference>
<evidence type="ECO:0000256" key="1">
    <source>
        <dbReference type="ARBA" id="ARBA00009649"/>
    </source>
</evidence>
<dbReference type="PROSITE" id="PS50056">
    <property type="entry name" value="TYR_PHOSPHATASE_2"/>
    <property type="match status" value="1"/>
</dbReference>
<feature type="region of interest" description="Disordered" evidence="2">
    <location>
        <begin position="130"/>
        <end position="186"/>
    </location>
</feature>
<evidence type="ECO:0000259" key="3">
    <source>
        <dbReference type="PROSITE" id="PS50055"/>
    </source>
</evidence>
<dbReference type="SMART" id="SM00194">
    <property type="entry name" value="PTPc"/>
    <property type="match status" value="1"/>
</dbReference>
<feature type="compositionally biased region" description="Basic and acidic residues" evidence="2">
    <location>
        <begin position="566"/>
        <end position="588"/>
    </location>
</feature>
<dbReference type="InterPro" id="IPR000242">
    <property type="entry name" value="PTP_cat"/>
</dbReference>
<dbReference type="eggNOG" id="KOG0789">
    <property type="taxonomic scope" value="Eukaryota"/>
</dbReference>
<evidence type="ECO:0000313" key="6">
    <source>
        <dbReference type="Proteomes" id="UP000018001"/>
    </source>
</evidence>
<protein>
    <submittedName>
        <fullName evidence="5">Protein-tyrosine phosphatase 2</fullName>
    </submittedName>
</protein>
<accession>V5I575</accession>
<feature type="compositionally biased region" description="Basic and acidic residues" evidence="2">
    <location>
        <begin position="596"/>
        <end position="611"/>
    </location>
</feature>
<sequence>MSDWRGAVRDEQDKRKLVIKYFPYSLTGLLGTSDKGPVPLYTQRNFHIVQNQPGGPADPPDSLRGLVCYYLLCEFLGVTPRARQTPKVALRQHLQRPRFVRAGVGNLAAPPSPSSFHTCPDLSSLQISPLPDAAGSARVGASDSGERETATGLPRCPSPESLTLRSRSRKLASTGKRASKKARSVLGRVRALQRSAAAKMAPSPIKIDTNVATKRGRSQDSDEIPADSLIVDQGASAQRPQSNVPLPPFLCQSYLEIHDKFDELEWRQRIRVQEGTTANDGSHRWALETGPEAKARNRYMNVLVWANSRIHLKVPEGESDFINASPIVLKGSTQDMERRYIATQGPVTGQIAYFWHMVFHESKEEAVVVMLTQTVEAGREKCAQYFPLDQENPTIELQIEEDDPFVNDEMRDKVKESMTGKVTLLESHWDESCRSEVRKLELTMGSESKIVWHFLFGGWADYSKPEGEDRQALLELLRASESKTTSPDNPRVVHCSAGVGRTGTFIALDHLLRELESGALLEISDPEVDPVFDTVNHMREQRMMMVYNEMQLMFIYEVIREQAESKLGQGKENDELKESKDGDPDIRSPKMARLSSDSDYRAVEKPELQPS</sequence>
<proteinExistence type="inferred from homology"/>
<dbReference type="InterPro" id="IPR003595">
    <property type="entry name" value="Tyr_Pase_cat"/>
</dbReference>
<reference evidence="6" key="1">
    <citation type="journal article" date="2014" name="Genome Announc.">
        <title>Draft genome sequence of the formaldehyde-resistant fungus Byssochlamys spectabilis No. 5 (anamorph Paecilomyces variotii No. 5) (NBRC109023).</title>
        <authorList>
            <person name="Oka T."/>
            <person name="Ekino K."/>
            <person name="Fukuda K."/>
            <person name="Nomura Y."/>
        </authorList>
    </citation>
    <scope>NUCLEOTIDE SEQUENCE [LARGE SCALE GENOMIC DNA]</scope>
    <source>
        <strain evidence="6">No. 5 / NBRC 109023</strain>
    </source>
</reference>
<dbReference type="HOGENOM" id="CLU_001645_9_12_1"/>
<keyword evidence="6" id="KW-1185">Reference proteome</keyword>
<dbReference type="FunCoup" id="V5I575">
    <property type="interactions" value="825"/>
</dbReference>
<comment type="similarity">
    <text evidence="1">Belongs to the protein-tyrosine phosphatase family. Non-receptor class subfamily.</text>
</comment>
<dbReference type="InterPro" id="IPR050348">
    <property type="entry name" value="Protein-Tyr_Phosphatase"/>
</dbReference>
<dbReference type="PROSITE" id="PS50055">
    <property type="entry name" value="TYR_PHOSPHATASE_PTP"/>
    <property type="match status" value="1"/>
</dbReference>
<dbReference type="OrthoDB" id="10253954at2759"/>
<organism evidence="5 6">
    <name type="scientific">Byssochlamys spectabilis (strain No. 5 / NBRC 109023)</name>
    <name type="common">Paecilomyces variotii</name>
    <dbReference type="NCBI Taxonomy" id="1356009"/>
    <lineage>
        <taxon>Eukaryota</taxon>
        <taxon>Fungi</taxon>
        <taxon>Dikarya</taxon>
        <taxon>Ascomycota</taxon>
        <taxon>Pezizomycotina</taxon>
        <taxon>Eurotiomycetes</taxon>
        <taxon>Eurotiomycetidae</taxon>
        <taxon>Eurotiales</taxon>
        <taxon>Thermoascaceae</taxon>
        <taxon>Paecilomyces</taxon>
    </lineage>
</organism>
<dbReference type="GO" id="GO:0004725">
    <property type="term" value="F:protein tyrosine phosphatase activity"/>
    <property type="evidence" value="ECO:0007669"/>
    <property type="project" value="InterPro"/>
</dbReference>
<dbReference type="PRINTS" id="PR00700">
    <property type="entry name" value="PRTYPHPHTASE"/>
</dbReference>
<feature type="region of interest" description="Disordered" evidence="2">
    <location>
        <begin position="566"/>
        <end position="611"/>
    </location>
</feature>
<dbReference type="PANTHER" id="PTHR19134">
    <property type="entry name" value="RECEPTOR-TYPE TYROSINE-PROTEIN PHOSPHATASE"/>
    <property type="match status" value="1"/>
</dbReference>
<feature type="domain" description="Tyrosine-protein phosphatase" evidence="3">
    <location>
        <begin position="291"/>
        <end position="562"/>
    </location>
</feature>
<dbReference type="CDD" id="cd18533">
    <property type="entry name" value="PTP_fungal"/>
    <property type="match status" value="1"/>
</dbReference>
<dbReference type="InParanoid" id="V5I575"/>
<gene>
    <name evidence="5" type="ORF">PVAR5_7796</name>
</gene>
<dbReference type="EMBL" id="BAUL01000277">
    <property type="protein sequence ID" value="GAD99090.1"/>
    <property type="molecule type" value="Genomic_DNA"/>
</dbReference>
<dbReference type="PROSITE" id="PS00383">
    <property type="entry name" value="TYR_PHOSPHATASE_1"/>
    <property type="match status" value="1"/>
</dbReference>
<dbReference type="FunFam" id="3.90.190.10:FF:000106">
    <property type="entry name" value="Protein-tyrosine phosphatase 2"/>
    <property type="match status" value="1"/>
</dbReference>
<dbReference type="Gene3D" id="3.90.190.10">
    <property type="entry name" value="Protein tyrosine phosphatase superfamily"/>
    <property type="match status" value="1"/>
</dbReference>
<dbReference type="Proteomes" id="UP000018001">
    <property type="component" value="Unassembled WGS sequence"/>
</dbReference>
<evidence type="ECO:0000313" key="5">
    <source>
        <dbReference type="EMBL" id="GAD99090.1"/>
    </source>
</evidence>
<dbReference type="PANTHER" id="PTHR19134:SF449">
    <property type="entry name" value="TYROSINE-PROTEIN PHOSPHATASE 1"/>
    <property type="match status" value="1"/>
</dbReference>
<evidence type="ECO:0000259" key="4">
    <source>
        <dbReference type="PROSITE" id="PS50056"/>
    </source>
</evidence>
<dbReference type="AlphaFoldDB" id="V5I575"/>
<evidence type="ECO:0000256" key="2">
    <source>
        <dbReference type="SAM" id="MobiDB-lite"/>
    </source>
</evidence>
<comment type="caution">
    <text evidence="5">The sequence shown here is derived from an EMBL/GenBank/DDBJ whole genome shotgun (WGS) entry which is preliminary data.</text>
</comment>
<dbReference type="Pfam" id="PF00102">
    <property type="entry name" value="Y_phosphatase"/>
    <property type="match status" value="1"/>
</dbReference>
<dbReference type="SUPFAM" id="SSF52799">
    <property type="entry name" value="(Phosphotyrosine protein) phosphatases II"/>
    <property type="match status" value="1"/>
</dbReference>
<dbReference type="SMART" id="SM00404">
    <property type="entry name" value="PTPc_motif"/>
    <property type="match status" value="1"/>
</dbReference>
<dbReference type="InterPro" id="IPR016130">
    <property type="entry name" value="Tyr_Pase_AS"/>
</dbReference>
<feature type="domain" description="Tyrosine specific protein phosphatases" evidence="4">
    <location>
        <begin position="471"/>
        <end position="553"/>
    </location>
</feature>